<comment type="caution">
    <text evidence="2">The sequence shown here is derived from an EMBL/GenBank/DDBJ whole genome shotgun (WGS) entry which is preliminary data.</text>
</comment>
<protein>
    <submittedName>
        <fullName evidence="2">Uncharacterized protein</fullName>
    </submittedName>
</protein>
<organism evidence="2 3">
    <name type="scientific">Albidovulum sediminicola</name>
    <dbReference type="NCBI Taxonomy" id="2984331"/>
    <lineage>
        <taxon>Bacteria</taxon>
        <taxon>Pseudomonadati</taxon>
        <taxon>Pseudomonadota</taxon>
        <taxon>Alphaproteobacteria</taxon>
        <taxon>Rhodobacterales</taxon>
        <taxon>Paracoccaceae</taxon>
        <taxon>Albidovulum</taxon>
    </lineage>
</organism>
<accession>A0ABT2Z157</accession>
<dbReference type="Proteomes" id="UP001652503">
    <property type="component" value="Unassembled WGS sequence"/>
</dbReference>
<dbReference type="RefSeq" id="WP_263721353.1">
    <property type="nucleotide sequence ID" value="NZ_JAOWLA010000007.1"/>
</dbReference>
<name>A0ABT2Z157_9RHOB</name>
<sequence length="285" mass="30605">MDRVKRDRNAKLKGNGGLGTGATPQERHAAIVQAIAEIDKARRIRLSSQDCRALLDVCSRRLFRAEIQAPGTAPEVIDAAKVALGPGRDAVIARLNAAMSELCARSDGLVLEYQSFEKPRDLTVGVPHELLGYDAEAAIESLWETSFPRDENANAPSGDTPASDVLQLRSPLPSQTGAASLKPFEFLEGCRPFADSVSYFSEPEQEGYGGGLLDDIAGDRHDLPTLAAWYDTVTGQLGNDLYVIAIPADKDEPSVAFALNHAHGAGVRFRRVNFGHVARLITGSG</sequence>
<reference evidence="2 3" key="1">
    <citation type="submission" date="2022-10" db="EMBL/GenBank/DDBJ databases">
        <title>Defluviimonas sp. nov., isolated from ocean surface water.</title>
        <authorList>
            <person name="He W."/>
            <person name="Wang L."/>
            <person name="Zhang D.-F."/>
        </authorList>
    </citation>
    <scope>NUCLEOTIDE SEQUENCE [LARGE SCALE GENOMIC DNA]</scope>
    <source>
        <strain evidence="2 3">WL0075</strain>
    </source>
</reference>
<proteinExistence type="predicted"/>
<evidence type="ECO:0000313" key="3">
    <source>
        <dbReference type="Proteomes" id="UP001652503"/>
    </source>
</evidence>
<feature type="region of interest" description="Disordered" evidence="1">
    <location>
        <begin position="1"/>
        <end position="23"/>
    </location>
</feature>
<evidence type="ECO:0000256" key="1">
    <source>
        <dbReference type="SAM" id="MobiDB-lite"/>
    </source>
</evidence>
<gene>
    <name evidence="2" type="ORF">OE647_08795</name>
</gene>
<evidence type="ECO:0000313" key="2">
    <source>
        <dbReference type="EMBL" id="MCV2864831.1"/>
    </source>
</evidence>
<dbReference type="EMBL" id="JAOWLA010000007">
    <property type="protein sequence ID" value="MCV2864831.1"/>
    <property type="molecule type" value="Genomic_DNA"/>
</dbReference>
<keyword evidence="3" id="KW-1185">Reference proteome</keyword>
<feature type="compositionally biased region" description="Basic and acidic residues" evidence="1">
    <location>
        <begin position="1"/>
        <end position="10"/>
    </location>
</feature>